<feature type="compositionally biased region" description="Acidic residues" evidence="4">
    <location>
        <begin position="490"/>
        <end position="503"/>
    </location>
</feature>
<evidence type="ECO:0000313" key="6">
    <source>
        <dbReference type="EMBL" id="KAK5100081.1"/>
    </source>
</evidence>
<dbReference type="InterPro" id="IPR050357">
    <property type="entry name" value="Arrestin_domain-protein"/>
</dbReference>
<dbReference type="Pfam" id="PF00339">
    <property type="entry name" value="Arrestin_N"/>
    <property type="match status" value="1"/>
</dbReference>
<evidence type="ECO:0000256" key="1">
    <source>
        <dbReference type="ARBA" id="ARBA00005298"/>
    </source>
</evidence>
<evidence type="ECO:0000259" key="5">
    <source>
        <dbReference type="Pfam" id="PF00339"/>
    </source>
</evidence>
<dbReference type="Gene3D" id="2.60.40.640">
    <property type="match status" value="1"/>
</dbReference>
<name>A0ABR0KLK7_9EURO</name>
<keyword evidence="7" id="KW-1185">Reference proteome</keyword>
<evidence type="ECO:0000256" key="3">
    <source>
        <dbReference type="ARBA" id="ARBA00038766"/>
    </source>
</evidence>
<comment type="subunit">
    <text evidence="3">Interacts with hulA.</text>
</comment>
<sequence>MPRAKEKSSSGLSIDISEPRKFYTPGSSISGNVTLNTAQDFAIGSVKIEFYGRLKGKFIAEDVHVYFVQSHGNGEAEFRGRAPLFSQQHLLYEGYHTHKPGSFSWPFVVEIPTSPDVATVQQAKHQWKERDHFLSTDDYVPSHPMPPTFKMRKWGFGYRWHIFIEYVMKVDVKEAQGARMVLPPSSRRAVLPIMVRDVAKPESNTFTLPLATQFTLPDRLTEKTSLERAPSKESEFKNQTIRRTVKTSKLFTWDRVKGAPGRSFTFSDSIKDKTRAVFNSDSLPAFTFDVTVSTPRSIQVLDERGIPFVVDAVPVKDDGLTTIPVERYPDVRIDNMTLTVGISTYFRFKSIFTSNGKTRYDVRLLDRRPVDHVIDMSQRLNRGVSFIDCTDEDTKDAAITRNGVDLSRLPGLAPNLVSAKMGLQTEKPLVPTFNSYIISREYTLQWRLELEVAGERVTVSSDEKIRVKVLPPEAKNLQAVLGHSDASQAEIEEKDDKEDSEDESIAKRESKDSTSPLQKALRQNKTKQEEAAEEASAAASPPSPSNGSLQFLGSEALPTYQQAPTDFGYRHEIDERPPRYEAE</sequence>
<evidence type="ECO:0000256" key="2">
    <source>
        <dbReference type="ARBA" id="ARBA00022786"/>
    </source>
</evidence>
<comment type="caution">
    <text evidence="6">The sequence shown here is derived from an EMBL/GenBank/DDBJ whole genome shotgun (WGS) entry which is preliminary data.</text>
</comment>
<feature type="compositionally biased region" description="Basic and acidic residues" evidence="4">
    <location>
        <begin position="568"/>
        <end position="583"/>
    </location>
</feature>
<proteinExistence type="inferred from homology"/>
<evidence type="ECO:0000313" key="7">
    <source>
        <dbReference type="Proteomes" id="UP001345013"/>
    </source>
</evidence>
<dbReference type="InterPro" id="IPR011021">
    <property type="entry name" value="Arrestin-like_N"/>
</dbReference>
<reference evidence="6 7" key="1">
    <citation type="submission" date="2023-08" db="EMBL/GenBank/DDBJ databases">
        <title>Black Yeasts Isolated from many extreme environments.</title>
        <authorList>
            <person name="Coleine C."/>
            <person name="Stajich J.E."/>
            <person name="Selbmann L."/>
        </authorList>
    </citation>
    <scope>NUCLEOTIDE SEQUENCE [LARGE SCALE GENOMIC DNA]</scope>
    <source>
        <strain evidence="6 7">CCFEE 5885</strain>
    </source>
</reference>
<feature type="region of interest" description="Disordered" evidence="4">
    <location>
        <begin position="478"/>
        <end position="583"/>
    </location>
</feature>
<evidence type="ECO:0000256" key="4">
    <source>
        <dbReference type="SAM" id="MobiDB-lite"/>
    </source>
</evidence>
<keyword evidence="2" id="KW-0833">Ubl conjugation pathway</keyword>
<feature type="compositionally biased region" description="Polar residues" evidence="4">
    <location>
        <begin position="513"/>
        <end position="523"/>
    </location>
</feature>
<feature type="domain" description="Arrestin-like N-terminal" evidence="5">
    <location>
        <begin position="13"/>
        <end position="114"/>
    </location>
</feature>
<organism evidence="6 7">
    <name type="scientific">Lithohypha guttulata</name>
    <dbReference type="NCBI Taxonomy" id="1690604"/>
    <lineage>
        <taxon>Eukaryota</taxon>
        <taxon>Fungi</taxon>
        <taxon>Dikarya</taxon>
        <taxon>Ascomycota</taxon>
        <taxon>Pezizomycotina</taxon>
        <taxon>Eurotiomycetes</taxon>
        <taxon>Chaetothyriomycetidae</taxon>
        <taxon>Chaetothyriales</taxon>
        <taxon>Trichomeriaceae</taxon>
        <taxon>Lithohypha</taxon>
    </lineage>
</organism>
<dbReference type="EMBL" id="JAVRRG010000008">
    <property type="protein sequence ID" value="KAK5100081.1"/>
    <property type="molecule type" value="Genomic_DNA"/>
</dbReference>
<dbReference type="PANTHER" id="PTHR11188">
    <property type="entry name" value="ARRESTIN DOMAIN CONTAINING PROTEIN"/>
    <property type="match status" value="1"/>
</dbReference>
<dbReference type="InterPro" id="IPR014752">
    <property type="entry name" value="Arrestin-like_C"/>
</dbReference>
<protein>
    <recommendedName>
        <fullName evidence="5">Arrestin-like N-terminal domain-containing protein</fullName>
    </recommendedName>
</protein>
<dbReference type="Proteomes" id="UP001345013">
    <property type="component" value="Unassembled WGS sequence"/>
</dbReference>
<comment type="similarity">
    <text evidence="1">Belongs to the arrestin family.</text>
</comment>
<gene>
    <name evidence="6" type="ORF">LTR24_001146</name>
</gene>
<accession>A0ABR0KLK7</accession>
<dbReference type="PANTHER" id="PTHR11188:SF17">
    <property type="entry name" value="FI21816P1"/>
    <property type="match status" value="1"/>
</dbReference>